<keyword evidence="1" id="KW-0805">Transcription regulation</keyword>
<protein>
    <submittedName>
        <fullName evidence="5">AraC family transcriptional regulator</fullName>
    </submittedName>
</protein>
<dbReference type="SMART" id="SM00342">
    <property type="entry name" value="HTH_ARAC"/>
    <property type="match status" value="1"/>
</dbReference>
<dbReference type="Pfam" id="PF12833">
    <property type="entry name" value="HTH_18"/>
    <property type="match status" value="1"/>
</dbReference>
<dbReference type="InterPro" id="IPR018062">
    <property type="entry name" value="HTH_AraC-typ_CS"/>
</dbReference>
<dbReference type="PANTHER" id="PTHR46796:SF7">
    <property type="entry name" value="ARAC FAMILY TRANSCRIPTIONAL REGULATOR"/>
    <property type="match status" value="1"/>
</dbReference>
<dbReference type="InterPro" id="IPR009057">
    <property type="entry name" value="Homeodomain-like_sf"/>
</dbReference>
<evidence type="ECO:0000313" key="6">
    <source>
        <dbReference type="Proteomes" id="UP001501295"/>
    </source>
</evidence>
<evidence type="ECO:0000313" key="5">
    <source>
        <dbReference type="EMBL" id="GAA4684410.1"/>
    </source>
</evidence>
<organism evidence="5 6">
    <name type="scientific">Frondihabitans cladoniiphilus</name>
    <dbReference type="NCBI Taxonomy" id="715785"/>
    <lineage>
        <taxon>Bacteria</taxon>
        <taxon>Bacillati</taxon>
        <taxon>Actinomycetota</taxon>
        <taxon>Actinomycetes</taxon>
        <taxon>Micrococcales</taxon>
        <taxon>Microbacteriaceae</taxon>
        <taxon>Frondihabitans</taxon>
    </lineage>
</organism>
<dbReference type="Proteomes" id="UP001501295">
    <property type="component" value="Unassembled WGS sequence"/>
</dbReference>
<name>A0ABP8WA18_9MICO</name>
<dbReference type="SUPFAM" id="SSF51182">
    <property type="entry name" value="RmlC-like cupins"/>
    <property type="match status" value="1"/>
</dbReference>
<keyword evidence="6" id="KW-1185">Reference proteome</keyword>
<keyword evidence="3" id="KW-0804">Transcription</keyword>
<evidence type="ECO:0000256" key="2">
    <source>
        <dbReference type="ARBA" id="ARBA00023125"/>
    </source>
</evidence>
<dbReference type="InterPro" id="IPR018060">
    <property type="entry name" value="HTH_AraC"/>
</dbReference>
<dbReference type="PROSITE" id="PS00041">
    <property type="entry name" value="HTH_ARAC_FAMILY_1"/>
    <property type="match status" value="1"/>
</dbReference>
<sequence length="311" mass="32677">MDLLSNVLTLSGVSGTLGARIEAADSWGVRWEDVRGSAFYAVTSGTAWLGLADREPILMMPGDVVLLPSGSPHSLTSDAGSAAASCDAGAAEHARVTGGLLRFGTGAVQTHILGAGYRHDPLVDSQILALLPEVVHIRGDNGGSCLGDTVRLLARELASPQIGTEVVLNSLVDVLLVQLLRAWLATRPSEAEGTILGVLGDPLLSVALTRLHSSPERPWTTELLAAELAVSRATLARRFAARLGESPGAYLTRLRMDLAAVRLRDGDDPLEAIAASVGYTSVYAFNRAFSRARAVAPGRFRAQVRSAGRVA</sequence>
<gene>
    <name evidence="5" type="ORF">GCM10025780_33020</name>
</gene>
<comment type="caution">
    <text evidence="5">The sequence shown here is derived from an EMBL/GenBank/DDBJ whole genome shotgun (WGS) entry which is preliminary data.</text>
</comment>
<dbReference type="InterPro" id="IPR011051">
    <property type="entry name" value="RmlC_Cupin_sf"/>
</dbReference>
<evidence type="ECO:0000259" key="4">
    <source>
        <dbReference type="PROSITE" id="PS01124"/>
    </source>
</evidence>
<reference evidence="6" key="1">
    <citation type="journal article" date="2019" name="Int. J. Syst. Evol. Microbiol.">
        <title>The Global Catalogue of Microorganisms (GCM) 10K type strain sequencing project: providing services to taxonomists for standard genome sequencing and annotation.</title>
        <authorList>
            <consortium name="The Broad Institute Genomics Platform"/>
            <consortium name="The Broad Institute Genome Sequencing Center for Infectious Disease"/>
            <person name="Wu L."/>
            <person name="Ma J."/>
        </authorList>
    </citation>
    <scope>NUCLEOTIDE SEQUENCE [LARGE SCALE GENOMIC DNA]</scope>
    <source>
        <strain evidence="6">JCM 18956</strain>
    </source>
</reference>
<dbReference type="PANTHER" id="PTHR46796">
    <property type="entry name" value="HTH-TYPE TRANSCRIPTIONAL ACTIVATOR RHAS-RELATED"/>
    <property type="match status" value="1"/>
</dbReference>
<dbReference type="InterPro" id="IPR014710">
    <property type="entry name" value="RmlC-like_jellyroll"/>
</dbReference>
<evidence type="ECO:0000256" key="1">
    <source>
        <dbReference type="ARBA" id="ARBA00023015"/>
    </source>
</evidence>
<accession>A0ABP8WA18</accession>
<dbReference type="RefSeq" id="WP_345377032.1">
    <property type="nucleotide sequence ID" value="NZ_BAABLM010000010.1"/>
</dbReference>
<dbReference type="InterPro" id="IPR032783">
    <property type="entry name" value="AraC_lig"/>
</dbReference>
<dbReference type="SUPFAM" id="SSF46689">
    <property type="entry name" value="Homeodomain-like"/>
    <property type="match status" value="2"/>
</dbReference>
<dbReference type="EMBL" id="BAABLM010000010">
    <property type="protein sequence ID" value="GAA4684410.1"/>
    <property type="molecule type" value="Genomic_DNA"/>
</dbReference>
<feature type="domain" description="HTH araC/xylS-type" evidence="4">
    <location>
        <begin position="205"/>
        <end position="303"/>
    </location>
</feature>
<proteinExistence type="predicted"/>
<dbReference type="Gene3D" id="2.60.120.10">
    <property type="entry name" value="Jelly Rolls"/>
    <property type="match status" value="1"/>
</dbReference>
<dbReference type="InterPro" id="IPR050204">
    <property type="entry name" value="AraC_XylS_family_regulators"/>
</dbReference>
<dbReference type="Pfam" id="PF12852">
    <property type="entry name" value="Cupin_6"/>
    <property type="match status" value="1"/>
</dbReference>
<keyword evidence="2" id="KW-0238">DNA-binding</keyword>
<dbReference type="PROSITE" id="PS01124">
    <property type="entry name" value="HTH_ARAC_FAMILY_2"/>
    <property type="match status" value="1"/>
</dbReference>
<evidence type="ECO:0000256" key="3">
    <source>
        <dbReference type="ARBA" id="ARBA00023163"/>
    </source>
</evidence>
<dbReference type="Gene3D" id="1.10.10.60">
    <property type="entry name" value="Homeodomain-like"/>
    <property type="match status" value="1"/>
</dbReference>